<organism evidence="6 7">
    <name type="scientific">Pleurotus eryngii</name>
    <name type="common">Boletus of the steppes</name>
    <dbReference type="NCBI Taxonomy" id="5323"/>
    <lineage>
        <taxon>Eukaryota</taxon>
        <taxon>Fungi</taxon>
        <taxon>Dikarya</taxon>
        <taxon>Basidiomycota</taxon>
        <taxon>Agaricomycotina</taxon>
        <taxon>Agaricomycetes</taxon>
        <taxon>Agaricomycetidae</taxon>
        <taxon>Agaricales</taxon>
        <taxon>Pleurotineae</taxon>
        <taxon>Pleurotaceae</taxon>
        <taxon>Pleurotus</taxon>
    </lineage>
</organism>
<feature type="compositionally biased region" description="Pro residues" evidence="4">
    <location>
        <begin position="167"/>
        <end position="177"/>
    </location>
</feature>
<evidence type="ECO:0000256" key="3">
    <source>
        <dbReference type="PROSITE-ProRule" id="PRU00267"/>
    </source>
</evidence>
<feature type="DNA-binding region" description="HMG box" evidence="3">
    <location>
        <begin position="55"/>
        <end position="124"/>
    </location>
</feature>
<evidence type="ECO:0000313" key="6">
    <source>
        <dbReference type="EMBL" id="KAF9502413.1"/>
    </source>
</evidence>
<dbReference type="PANTHER" id="PTHR45789">
    <property type="entry name" value="FI18025P1"/>
    <property type="match status" value="1"/>
</dbReference>
<dbReference type="SMART" id="SM00398">
    <property type="entry name" value="HMG"/>
    <property type="match status" value="1"/>
</dbReference>
<dbReference type="Gene3D" id="1.10.30.10">
    <property type="entry name" value="High mobility group box domain"/>
    <property type="match status" value="1"/>
</dbReference>
<evidence type="ECO:0000256" key="2">
    <source>
        <dbReference type="ARBA" id="ARBA00023242"/>
    </source>
</evidence>
<evidence type="ECO:0000256" key="4">
    <source>
        <dbReference type="SAM" id="MobiDB-lite"/>
    </source>
</evidence>
<evidence type="ECO:0000259" key="5">
    <source>
        <dbReference type="PROSITE" id="PS50118"/>
    </source>
</evidence>
<dbReference type="CDD" id="cd01389">
    <property type="entry name" value="HMG-box_ROX1-like"/>
    <property type="match status" value="1"/>
</dbReference>
<protein>
    <recommendedName>
        <fullName evidence="5">HMG box domain-containing protein</fullName>
    </recommendedName>
</protein>
<evidence type="ECO:0000256" key="1">
    <source>
        <dbReference type="ARBA" id="ARBA00023125"/>
    </source>
</evidence>
<feature type="region of interest" description="Disordered" evidence="4">
    <location>
        <begin position="1"/>
        <end position="57"/>
    </location>
</feature>
<dbReference type="InterPro" id="IPR036910">
    <property type="entry name" value="HMG_box_dom_sf"/>
</dbReference>
<keyword evidence="1 3" id="KW-0238">DNA-binding</keyword>
<name>A0A9P6A9H5_PLEER</name>
<feature type="compositionally biased region" description="Low complexity" evidence="4">
    <location>
        <begin position="1"/>
        <end position="16"/>
    </location>
</feature>
<dbReference type="Pfam" id="PF00505">
    <property type="entry name" value="HMG_box"/>
    <property type="match status" value="1"/>
</dbReference>
<sequence>MSGSESNSLPSTPSSGYDSPLPSVANAALPAPGQNARSGRPLKKSHARKQPPGHVPRPCNAFILFRCDFVRQKKIPASVERDHRNISRIAGKVWREMSETEKAPWMSMAEKEREKHSQAHPGYRYAPVGLSASSHSKRKKGKDTVEGRQRPYTPDIVITPYRRSSSCPPPGAVPVPPNMETLTPNMMYIPRIRDDLARRPSRTIMYQIAKEDAASMPPAIDSQSYNKLSYLDDVTYPANMVYEPTYVFGRIEAPKGHPGWDASPPKPYLWTGPLQGYRGSEQLQHHYVSGDFNTPSPQTYVAPLSPPIFTDPFATSQSTAPLKMGSALNSLDSPRCLPAYPIMPPLADDALSFLLANPDRDPPSPYHSAQLGAAANYNPRCDIGLLLPRLSITNVPAAEAKESSQ</sequence>
<proteinExistence type="predicted"/>
<evidence type="ECO:0000313" key="7">
    <source>
        <dbReference type="Proteomes" id="UP000807025"/>
    </source>
</evidence>
<feature type="region of interest" description="Disordered" evidence="4">
    <location>
        <begin position="159"/>
        <end position="178"/>
    </location>
</feature>
<dbReference type="InterPro" id="IPR009071">
    <property type="entry name" value="HMG_box_dom"/>
</dbReference>
<dbReference type="PANTHER" id="PTHR45789:SF2">
    <property type="entry name" value="FI18025P1"/>
    <property type="match status" value="1"/>
</dbReference>
<accession>A0A9P6A9H5</accession>
<reference evidence="6" key="1">
    <citation type="submission" date="2020-11" db="EMBL/GenBank/DDBJ databases">
        <authorList>
            <consortium name="DOE Joint Genome Institute"/>
            <person name="Ahrendt S."/>
            <person name="Riley R."/>
            <person name="Andreopoulos W."/>
            <person name="Labutti K."/>
            <person name="Pangilinan J."/>
            <person name="Ruiz-Duenas F.J."/>
            <person name="Barrasa J.M."/>
            <person name="Sanchez-Garcia M."/>
            <person name="Camarero S."/>
            <person name="Miyauchi S."/>
            <person name="Serrano A."/>
            <person name="Linde D."/>
            <person name="Babiker R."/>
            <person name="Drula E."/>
            <person name="Ayuso-Fernandez I."/>
            <person name="Pacheco R."/>
            <person name="Padilla G."/>
            <person name="Ferreira P."/>
            <person name="Barriuso J."/>
            <person name="Kellner H."/>
            <person name="Castanera R."/>
            <person name="Alfaro M."/>
            <person name="Ramirez L."/>
            <person name="Pisabarro A.G."/>
            <person name="Kuo A."/>
            <person name="Tritt A."/>
            <person name="Lipzen A."/>
            <person name="He G."/>
            <person name="Yan M."/>
            <person name="Ng V."/>
            <person name="Cullen D."/>
            <person name="Martin F."/>
            <person name="Rosso M.-N."/>
            <person name="Henrissat B."/>
            <person name="Hibbett D."/>
            <person name="Martinez A.T."/>
            <person name="Grigoriev I.V."/>
        </authorList>
    </citation>
    <scope>NUCLEOTIDE SEQUENCE</scope>
    <source>
        <strain evidence="6">ATCC 90797</strain>
    </source>
</reference>
<dbReference type="GO" id="GO:0000981">
    <property type="term" value="F:DNA-binding transcription factor activity, RNA polymerase II-specific"/>
    <property type="evidence" value="ECO:0007669"/>
    <property type="project" value="TreeGrafter"/>
</dbReference>
<dbReference type="Proteomes" id="UP000807025">
    <property type="component" value="Unassembled WGS sequence"/>
</dbReference>
<dbReference type="SUPFAM" id="SSF47095">
    <property type="entry name" value="HMG-box"/>
    <property type="match status" value="1"/>
</dbReference>
<gene>
    <name evidence="6" type="ORF">BDN71DRAFT_38844</name>
</gene>
<dbReference type="OrthoDB" id="6247875at2759"/>
<keyword evidence="2 3" id="KW-0539">Nucleus</keyword>
<dbReference type="GO" id="GO:0000978">
    <property type="term" value="F:RNA polymerase II cis-regulatory region sequence-specific DNA binding"/>
    <property type="evidence" value="ECO:0007669"/>
    <property type="project" value="TreeGrafter"/>
</dbReference>
<dbReference type="PROSITE" id="PS50118">
    <property type="entry name" value="HMG_BOX_2"/>
    <property type="match status" value="1"/>
</dbReference>
<feature type="compositionally biased region" description="Basic residues" evidence="4">
    <location>
        <begin position="40"/>
        <end position="51"/>
    </location>
</feature>
<dbReference type="EMBL" id="MU154521">
    <property type="protein sequence ID" value="KAF9502413.1"/>
    <property type="molecule type" value="Genomic_DNA"/>
</dbReference>
<feature type="region of interest" description="Disordered" evidence="4">
    <location>
        <begin position="111"/>
        <end position="148"/>
    </location>
</feature>
<dbReference type="AlphaFoldDB" id="A0A9P6A9H5"/>
<feature type="domain" description="HMG box" evidence="5">
    <location>
        <begin position="55"/>
        <end position="124"/>
    </location>
</feature>
<keyword evidence="7" id="KW-1185">Reference proteome</keyword>
<dbReference type="InterPro" id="IPR051356">
    <property type="entry name" value="SOX/SOX-like_TF"/>
</dbReference>
<dbReference type="GO" id="GO:0005634">
    <property type="term" value="C:nucleus"/>
    <property type="evidence" value="ECO:0007669"/>
    <property type="project" value="UniProtKB-UniRule"/>
</dbReference>
<comment type="caution">
    <text evidence="6">The sequence shown here is derived from an EMBL/GenBank/DDBJ whole genome shotgun (WGS) entry which is preliminary data.</text>
</comment>